<dbReference type="STRING" id="181874.A0A409YUP9"/>
<evidence type="ECO:0000256" key="4">
    <source>
        <dbReference type="PROSITE-ProRule" id="PRU00134"/>
    </source>
</evidence>
<evidence type="ECO:0000259" key="5">
    <source>
        <dbReference type="PROSITE" id="PS50865"/>
    </source>
</evidence>
<dbReference type="PANTHER" id="PTHR10237:SF14">
    <property type="entry name" value="MYND-TYPE DOMAIN-CONTAINING PROTEIN"/>
    <property type="match status" value="1"/>
</dbReference>
<dbReference type="OrthoDB" id="341421at2759"/>
<evidence type="ECO:0000256" key="2">
    <source>
        <dbReference type="ARBA" id="ARBA00022771"/>
    </source>
</evidence>
<dbReference type="PROSITE" id="PS01360">
    <property type="entry name" value="ZF_MYND_1"/>
    <property type="match status" value="1"/>
</dbReference>
<reference evidence="6 7" key="1">
    <citation type="journal article" date="2018" name="Evol. Lett.">
        <title>Horizontal gene cluster transfer increased hallucinogenic mushroom diversity.</title>
        <authorList>
            <person name="Reynolds H.T."/>
            <person name="Vijayakumar V."/>
            <person name="Gluck-Thaler E."/>
            <person name="Korotkin H.B."/>
            <person name="Matheny P.B."/>
            <person name="Slot J.C."/>
        </authorList>
    </citation>
    <scope>NUCLEOTIDE SEQUENCE [LARGE SCALE GENOMIC DNA]</scope>
    <source>
        <strain evidence="6 7">2629</strain>
    </source>
</reference>
<dbReference type="EMBL" id="NHTK01000581">
    <property type="protein sequence ID" value="PPR06757.1"/>
    <property type="molecule type" value="Genomic_DNA"/>
</dbReference>
<keyword evidence="2 4" id="KW-0863">Zinc-finger</keyword>
<keyword evidence="7" id="KW-1185">Reference proteome</keyword>
<evidence type="ECO:0000256" key="3">
    <source>
        <dbReference type="ARBA" id="ARBA00022833"/>
    </source>
</evidence>
<dbReference type="InterPro" id="IPR024119">
    <property type="entry name" value="TF_DEAF-1"/>
</dbReference>
<evidence type="ECO:0000313" key="6">
    <source>
        <dbReference type="EMBL" id="PPR06757.1"/>
    </source>
</evidence>
<gene>
    <name evidence="6" type="ORF">CVT24_013065</name>
</gene>
<keyword evidence="1" id="KW-0479">Metal-binding</keyword>
<dbReference type="Gene3D" id="6.10.140.2220">
    <property type="match status" value="1"/>
</dbReference>
<keyword evidence="3" id="KW-0862">Zinc</keyword>
<comment type="caution">
    <text evidence="6">The sequence shown here is derived from an EMBL/GenBank/DDBJ whole genome shotgun (WGS) entry which is preliminary data.</text>
</comment>
<dbReference type="GO" id="GO:0005634">
    <property type="term" value="C:nucleus"/>
    <property type="evidence" value="ECO:0007669"/>
    <property type="project" value="TreeGrafter"/>
</dbReference>
<dbReference type="Pfam" id="PF01753">
    <property type="entry name" value="zf-MYND"/>
    <property type="match status" value="1"/>
</dbReference>
<dbReference type="PANTHER" id="PTHR10237">
    <property type="entry name" value="DEFORMED EPIDERMAL AUTOREGULATORY FACTOR 1 HOMOLOG SUPPRESSIN"/>
    <property type="match status" value="1"/>
</dbReference>
<feature type="domain" description="MYND-type" evidence="5">
    <location>
        <begin position="239"/>
        <end position="275"/>
    </location>
</feature>
<evidence type="ECO:0000256" key="1">
    <source>
        <dbReference type="ARBA" id="ARBA00022723"/>
    </source>
</evidence>
<sequence length="405" mass="45157">MFPLPIEREDLITALASFGAELPKDTKMPVDVLQKLTAKALNYSQQFDELFALKPNTKLNPNSFQNWTGNESLTTAMHVVSMEEAVLGSSAPLSQLKKGARAPKENIFTELRQSVMGLGYAMDMGKNRVYFTGENNDWLIELRIVSVQKVDDRTPMFVVNYKHEEKQSGDALAPTPGYTPVVISDLERRLLLALWDMNRARLDSAFQAKAKSGYKASIVLPLGSIGMKELGELTGDTGCAVCGKRSYSRCIQCQSVTYCGKECQRADWPNHKTECTSLKGATWHKVTFSDLPGAYYSSINRKDPLSGLRRSGATETASEEGPPCGKVFLAKFQTPLGGGSTILVYDRQRSFTKNWVRKNSPDAFRLAEREAVKSGIPKIYRWTRRIEGNDYEVCLDRAPAQVPVW</sequence>
<dbReference type="InParanoid" id="A0A409YUP9"/>
<dbReference type="GO" id="GO:0008270">
    <property type="term" value="F:zinc ion binding"/>
    <property type="evidence" value="ECO:0007669"/>
    <property type="project" value="UniProtKB-KW"/>
</dbReference>
<accession>A0A409YUP9</accession>
<dbReference type="GO" id="GO:0000981">
    <property type="term" value="F:DNA-binding transcription factor activity, RNA polymerase II-specific"/>
    <property type="evidence" value="ECO:0007669"/>
    <property type="project" value="TreeGrafter"/>
</dbReference>
<dbReference type="AlphaFoldDB" id="A0A409YUP9"/>
<proteinExistence type="predicted"/>
<dbReference type="SUPFAM" id="SSF144232">
    <property type="entry name" value="HIT/MYND zinc finger-like"/>
    <property type="match status" value="1"/>
</dbReference>
<organism evidence="6 7">
    <name type="scientific">Panaeolus cyanescens</name>
    <dbReference type="NCBI Taxonomy" id="181874"/>
    <lineage>
        <taxon>Eukaryota</taxon>
        <taxon>Fungi</taxon>
        <taxon>Dikarya</taxon>
        <taxon>Basidiomycota</taxon>
        <taxon>Agaricomycotina</taxon>
        <taxon>Agaricomycetes</taxon>
        <taxon>Agaricomycetidae</taxon>
        <taxon>Agaricales</taxon>
        <taxon>Agaricineae</taxon>
        <taxon>Galeropsidaceae</taxon>
        <taxon>Panaeolus</taxon>
    </lineage>
</organism>
<dbReference type="InterPro" id="IPR002893">
    <property type="entry name" value="Znf_MYND"/>
</dbReference>
<dbReference type="Proteomes" id="UP000284842">
    <property type="component" value="Unassembled WGS sequence"/>
</dbReference>
<evidence type="ECO:0000313" key="7">
    <source>
        <dbReference type="Proteomes" id="UP000284842"/>
    </source>
</evidence>
<name>A0A409YUP9_9AGAR</name>
<protein>
    <recommendedName>
        <fullName evidence="5">MYND-type domain-containing protein</fullName>
    </recommendedName>
</protein>
<dbReference type="PROSITE" id="PS50865">
    <property type="entry name" value="ZF_MYND_2"/>
    <property type="match status" value="1"/>
</dbReference>